<feature type="transmembrane region" description="Helical" evidence="2">
    <location>
        <begin position="20"/>
        <end position="39"/>
    </location>
</feature>
<evidence type="ECO:0000313" key="3">
    <source>
        <dbReference type="EMBL" id="GGP23417.1"/>
    </source>
</evidence>
<name>A0ABQ2PDD5_9NEIS</name>
<feature type="region of interest" description="Disordered" evidence="1">
    <location>
        <begin position="57"/>
        <end position="79"/>
    </location>
</feature>
<evidence type="ECO:0000313" key="4">
    <source>
        <dbReference type="Proteomes" id="UP000637267"/>
    </source>
</evidence>
<sequence length="79" mass="8580">MKRQNDAGQAKTGGTGRLRFWLVFMGSAVFCGLLTLNAIEWVMSATDKPVQAAQRAERINGLSPRPGHVLAGQPSRSLR</sequence>
<keyword evidence="2" id="KW-0472">Membrane</keyword>
<dbReference type="Proteomes" id="UP000637267">
    <property type="component" value="Unassembled WGS sequence"/>
</dbReference>
<evidence type="ECO:0000256" key="1">
    <source>
        <dbReference type="SAM" id="MobiDB-lite"/>
    </source>
</evidence>
<protein>
    <submittedName>
        <fullName evidence="3">Uncharacterized protein</fullName>
    </submittedName>
</protein>
<evidence type="ECO:0000256" key="2">
    <source>
        <dbReference type="SAM" id="Phobius"/>
    </source>
</evidence>
<comment type="caution">
    <text evidence="3">The sequence shown here is derived from an EMBL/GenBank/DDBJ whole genome shotgun (WGS) entry which is preliminary data.</text>
</comment>
<dbReference type="EMBL" id="BMLX01000006">
    <property type="protein sequence ID" value="GGP23417.1"/>
    <property type="molecule type" value="Genomic_DNA"/>
</dbReference>
<keyword evidence="2" id="KW-1133">Transmembrane helix</keyword>
<keyword evidence="4" id="KW-1185">Reference proteome</keyword>
<reference evidence="4" key="1">
    <citation type="journal article" date="2019" name="Int. J. Syst. Evol. Microbiol.">
        <title>The Global Catalogue of Microorganisms (GCM) 10K type strain sequencing project: providing services to taxonomists for standard genome sequencing and annotation.</title>
        <authorList>
            <consortium name="The Broad Institute Genomics Platform"/>
            <consortium name="The Broad Institute Genome Sequencing Center for Infectious Disease"/>
            <person name="Wu L."/>
            <person name="Ma J."/>
        </authorList>
    </citation>
    <scope>NUCLEOTIDE SEQUENCE [LARGE SCALE GENOMIC DNA]</scope>
    <source>
        <strain evidence="4">CGMCC 1.8859</strain>
    </source>
</reference>
<accession>A0ABQ2PDD5</accession>
<gene>
    <name evidence="3" type="ORF">GCM10010970_34170</name>
</gene>
<organism evidence="3 4">
    <name type="scientific">Silvimonas iriomotensis</name>
    <dbReference type="NCBI Taxonomy" id="449662"/>
    <lineage>
        <taxon>Bacteria</taxon>
        <taxon>Pseudomonadati</taxon>
        <taxon>Pseudomonadota</taxon>
        <taxon>Betaproteobacteria</taxon>
        <taxon>Neisseriales</taxon>
        <taxon>Chitinibacteraceae</taxon>
        <taxon>Silvimonas</taxon>
    </lineage>
</organism>
<keyword evidence="2" id="KW-0812">Transmembrane</keyword>
<dbReference type="RefSeq" id="WP_188705836.1">
    <property type="nucleotide sequence ID" value="NZ_BMLX01000006.1"/>
</dbReference>
<proteinExistence type="predicted"/>